<accession>A0A316AA56</accession>
<dbReference type="Proteomes" id="UP000245880">
    <property type="component" value="Unassembled WGS sequence"/>
</dbReference>
<dbReference type="SUPFAM" id="SSF52833">
    <property type="entry name" value="Thioredoxin-like"/>
    <property type="match status" value="1"/>
</dbReference>
<dbReference type="RefSeq" id="WP_109677825.1">
    <property type="nucleotide sequence ID" value="NZ_QGDT01000017.1"/>
</dbReference>
<feature type="signal peptide" evidence="5">
    <location>
        <begin position="1"/>
        <end position="20"/>
    </location>
</feature>
<keyword evidence="4" id="KW-0676">Redox-active center</keyword>
<evidence type="ECO:0000256" key="3">
    <source>
        <dbReference type="ARBA" id="ARBA00023157"/>
    </source>
</evidence>
<evidence type="ECO:0000256" key="1">
    <source>
        <dbReference type="ARBA" id="ARBA00004196"/>
    </source>
</evidence>
<keyword evidence="3" id="KW-1015">Disulfide bond</keyword>
<name>A0A316AA56_9BACT</name>
<dbReference type="Pfam" id="PF13905">
    <property type="entry name" value="Thioredoxin_8"/>
    <property type="match status" value="1"/>
</dbReference>
<feature type="chain" id="PRO_5016240300" evidence="5">
    <location>
        <begin position="21"/>
        <end position="447"/>
    </location>
</feature>
<evidence type="ECO:0000313" key="7">
    <source>
        <dbReference type="EMBL" id="PWJ54553.1"/>
    </source>
</evidence>
<dbReference type="PROSITE" id="PS51352">
    <property type="entry name" value="THIOREDOXIN_2"/>
    <property type="match status" value="1"/>
</dbReference>
<sequence length="447" mass="50404">MKKTILSLFLMVFFSPMALAQNIQIEFPAFAHKTYEFTIFQGDHTITLQKGTIPKDGKVQLVVPEEHKGYTGMAQWLLTNSQTGGGLDFIINKENFSVTCLDSVPSTENIIYKNTPENVFLLANYQKQAVLFQKHDAMLATLRAYDKNNQLHIAADKEYSSIKTQYVALSKDLAQSPLYAAKFRQIVNATMGIGSIITLDEIEKAKNINNFIVNDLDFAALYTSHHWGGIINAWVQLNAAVLKNDEQLFKDAQTILKRLPNDKIYTDFVTNLTRELTAVGKDDVLFGLVPEIKNSKRLLNYDGVLNLYQQDLTGKAPALVITKNVALERNKDSHYSSVKSKYTLLLFYQSGCGPCEQTIESLLKNYNDLEAKGLKIISISADTDEQIYKNTANQFPWTERFCDLEGFDGVNFKNFAVIGTPTMYVLNGNGYIVKKITTTQELLSWMK</sequence>
<dbReference type="Gene3D" id="3.40.30.10">
    <property type="entry name" value="Glutaredoxin"/>
    <property type="match status" value="1"/>
</dbReference>
<evidence type="ECO:0000256" key="4">
    <source>
        <dbReference type="ARBA" id="ARBA00023284"/>
    </source>
</evidence>
<evidence type="ECO:0000259" key="6">
    <source>
        <dbReference type="PROSITE" id="PS51352"/>
    </source>
</evidence>
<dbReference type="GO" id="GO:0017004">
    <property type="term" value="P:cytochrome complex assembly"/>
    <property type="evidence" value="ECO:0007669"/>
    <property type="project" value="UniProtKB-KW"/>
</dbReference>
<comment type="caution">
    <text evidence="7">The sequence shown here is derived from an EMBL/GenBank/DDBJ whole genome shotgun (WGS) entry which is preliminary data.</text>
</comment>
<dbReference type="GO" id="GO:0030313">
    <property type="term" value="C:cell envelope"/>
    <property type="evidence" value="ECO:0007669"/>
    <property type="project" value="UniProtKB-SubCell"/>
</dbReference>
<proteinExistence type="predicted"/>
<feature type="domain" description="Thioredoxin" evidence="6">
    <location>
        <begin position="310"/>
        <end position="447"/>
    </location>
</feature>
<dbReference type="OrthoDB" id="979391at2"/>
<organism evidence="7 8">
    <name type="scientific">Dyadobacter jejuensis</name>
    <dbReference type="NCBI Taxonomy" id="1082580"/>
    <lineage>
        <taxon>Bacteria</taxon>
        <taxon>Pseudomonadati</taxon>
        <taxon>Bacteroidota</taxon>
        <taxon>Cytophagia</taxon>
        <taxon>Cytophagales</taxon>
        <taxon>Spirosomataceae</taxon>
        <taxon>Dyadobacter</taxon>
    </lineage>
</organism>
<dbReference type="PANTHER" id="PTHR42852">
    <property type="entry name" value="THIOL:DISULFIDE INTERCHANGE PROTEIN DSBE"/>
    <property type="match status" value="1"/>
</dbReference>
<dbReference type="PANTHER" id="PTHR42852:SF6">
    <property type="entry name" value="THIOL:DISULFIDE INTERCHANGE PROTEIN DSBE"/>
    <property type="match status" value="1"/>
</dbReference>
<dbReference type="InterPro" id="IPR013766">
    <property type="entry name" value="Thioredoxin_domain"/>
</dbReference>
<dbReference type="InterPro" id="IPR050553">
    <property type="entry name" value="Thioredoxin_ResA/DsbE_sf"/>
</dbReference>
<keyword evidence="2" id="KW-0201">Cytochrome c-type biogenesis</keyword>
<keyword evidence="8" id="KW-1185">Reference proteome</keyword>
<evidence type="ECO:0000313" key="8">
    <source>
        <dbReference type="Proteomes" id="UP000245880"/>
    </source>
</evidence>
<dbReference type="PROSITE" id="PS00194">
    <property type="entry name" value="THIOREDOXIN_1"/>
    <property type="match status" value="1"/>
</dbReference>
<evidence type="ECO:0000256" key="2">
    <source>
        <dbReference type="ARBA" id="ARBA00022748"/>
    </source>
</evidence>
<reference evidence="7 8" key="1">
    <citation type="submission" date="2018-03" db="EMBL/GenBank/DDBJ databases">
        <title>Genomic Encyclopedia of Archaeal and Bacterial Type Strains, Phase II (KMG-II): from individual species to whole genera.</title>
        <authorList>
            <person name="Goeker M."/>
        </authorList>
    </citation>
    <scope>NUCLEOTIDE SEQUENCE [LARGE SCALE GENOMIC DNA]</scope>
    <source>
        <strain evidence="7 8">DSM 100346</strain>
    </source>
</reference>
<dbReference type="InterPro" id="IPR017937">
    <property type="entry name" value="Thioredoxin_CS"/>
</dbReference>
<dbReference type="EMBL" id="QGDT01000017">
    <property type="protein sequence ID" value="PWJ54553.1"/>
    <property type="molecule type" value="Genomic_DNA"/>
</dbReference>
<dbReference type="AlphaFoldDB" id="A0A316AA56"/>
<evidence type="ECO:0000256" key="5">
    <source>
        <dbReference type="SAM" id="SignalP"/>
    </source>
</evidence>
<keyword evidence="5" id="KW-0732">Signal</keyword>
<protein>
    <submittedName>
        <fullName evidence="7">Thioredoxin-like protein</fullName>
    </submittedName>
</protein>
<comment type="subcellular location">
    <subcellularLocation>
        <location evidence="1">Cell envelope</location>
    </subcellularLocation>
</comment>
<gene>
    <name evidence="7" type="ORF">CLV98_11791</name>
</gene>
<dbReference type="CDD" id="cd02966">
    <property type="entry name" value="TlpA_like_family"/>
    <property type="match status" value="1"/>
</dbReference>
<dbReference type="InterPro" id="IPR012336">
    <property type="entry name" value="Thioredoxin-like_fold"/>
</dbReference>
<dbReference type="InterPro" id="IPR036249">
    <property type="entry name" value="Thioredoxin-like_sf"/>
</dbReference>